<comment type="caution">
    <text evidence="2">The sequence shown here is derived from an EMBL/GenBank/DDBJ whole genome shotgun (WGS) entry which is preliminary data.</text>
</comment>
<dbReference type="EMBL" id="JBHMBW010000054">
    <property type="protein sequence ID" value="MFB9629146.1"/>
    <property type="molecule type" value="Genomic_DNA"/>
</dbReference>
<accession>A0ABV5SBU4</accession>
<dbReference type="RefSeq" id="WP_378521019.1">
    <property type="nucleotide sequence ID" value="NZ_JBHMBW010000054.1"/>
</dbReference>
<gene>
    <name evidence="2" type="ORF">ACFFSA_39240</name>
</gene>
<feature type="domain" description="Non-reducing end beta-L-arabinofuranosidase-like GH127 C-terminal" evidence="1">
    <location>
        <begin position="1"/>
        <end position="19"/>
    </location>
</feature>
<dbReference type="InterPro" id="IPR049049">
    <property type="entry name" value="Beta-AFase-like_GH127_C"/>
</dbReference>
<protein>
    <recommendedName>
        <fullName evidence="1">Non-reducing end beta-L-arabinofuranosidase-like GH127 C-terminal domain-containing protein</fullName>
    </recommendedName>
</protein>
<proteinExistence type="predicted"/>
<dbReference type="Proteomes" id="UP001589532">
    <property type="component" value="Unassembled WGS sequence"/>
</dbReference>
<evidence type="ECO:0000259" key="1">
    <source>
        <dbReference type="Pfam" id="PF20737"/>
    </source>
</evidence>
<sequence>MPYCAWANRGTGPMTVWAPMHR</sequence>
<evidence type="ECO:0000313" key="2">
    <source>
        <dbReference type="EMBL" id="MFB9629146.1"/>
    </source>
</evidence>
<evidence type="ECO:0000313" key="3">
    <source>
        <dbReference type="Proteomes" id="UP001589532"/>
    </source>
</evidence>
<reference evidence="2 3" key="1">
    <citation type="submission" date="2024-09" db="EMBL/GenBank/DDBJ databases">
        <authorList>
            <person name="Sun Q."/>
            <person name="Mori K."/>
        </authorList>
    </citation>
    <scope>NUCLEOTIDE SEQUENCE [LARGE SCALE GENOMIC DNA]</scope>
    <source>
        <strain evidence="2 3">JCM 3143</strain>
    </source>
</reference>
<dbReference type="Pfam" id="PF20737">
    <property type="entry name" value="Glyco_hydro127C"/>
    <property type="match status" value="1"/>
</dbReference>
<keyword evidence="3" id="KW-1185">Reference proteome</keyword>
<organism evidence="2 3">
    <name type="scientific">Nonomuraea helvata</name>
    <dbReference type="NCBI Taxonomy" id="37484"/>
    <lineage>
        <taxon>Bacteria</taxon>
        <taxon>Bacillati</taxon>
        <taxon>Actinomycetota</taxon>
        <taxon>Actinomycetes</taxon>
        <taxon>Streptosporangiales</taxon>
        <taxon>Streptosporangiaceae</taxon>
        <taxon>Nonomuraea</taxon>
    </lineage>
</organism>
<name>A0ABV5SBU4_9ACTN</name>